<proteinExistence type="inferred from homology"/>
<comment type="subcellular location">
    <subcellularLocation>
        <location evidence="4">Cytoplasm</location>
    </subcellularLocation>
</comment>
<dbReference type="Proteomes" id="UP000243333">
    <property type="component" value="Unassembled WGS sequence"/>
</dbReference>
<keyword evidence="6" id="KW-1185">Reference proteome</keyword>
<keyword evidence="3 4" id="KW-0678">Repressor</keyword>
<accession>A0A1G7JA84</accession>
<dbReference type="FunFam" id="3.30.460.10:FF:000015">
    <property type="entry name" value="Ribosomal silencing factor RsfS"/>
    <property type="match status" value="1"/>
</dbReference>
<keyword evidence="4" id="KW-0810">Translation regulation</keyword>
<dbReference type="NCBIfam" id="TIGR00090">
    <property type="entry name" value="rsfS_iojap_ybeB"/>
    <property type="match status" value="1"/>
</dbReference>
<keyword evidence="2 4" id="KW-0963">Cytoplasm</keyword>
<evidence type="ECO:0000256" key="4">
    <source>
        <dbReference type="HAMAP-Rule" id="MF_01477"/>
    </source>
</evidence>
<dbReference type="RefSeq" id="WP_093688398.1">
    <property type="nucleotide sequence ID" value="NZ_FNBU01000004.1"/>
</dbReference>
<evidence type="ECO:0000256" key="2">
    <source>
        <dbReference type="ARBA" id="ARBA00022490"/>
    </source>
</evidence>
<dbReference type="EMBL" id="FNBU01000004">
    <property type="protein sequence ID" value="SDF21786.1"/>
    <property type="molecule type" value="Genomic_DNA"/>
</dbReference>
<dbReference type="GO" id="GO:0017148">
    <property type="term" value="P:negative regulation of translation"/>
    <property type="evidence" value="ECO:0007669"/>
    <property type="project" value="UniProtKB-UniRule"/>
</dbReference>
<dbReference type="OrthoDB" id="9793681at2"/>
<dbReference type="HAMAP" id="MF_01477">
    <property type="entry name" value="Iojap_RsfS"/>
    <property type="match status" value="1"/>
</dbReference>
<name>A0A1G7JA84_9FIRM</name>
<dbReference type="Gene3D" id="3.30.460.10">
    <property type="entry name" value="Beta Polymerase, domain 2"/>
    <property type="match status" value="1"/>
</dbReference>
<dbReference type="AlphaFoldDB" id="A0A1G7JA84"/>
<comment type="subunit">
    <text evidence="4">Interacts with ribosomal protein uL14 (rplN).</text>
</comment>
<evidence type="ECO:0000313" key="5">
    <source>
        <dbReference type="EMBL" id="SDF21786.1"/>
    </source>
</evidence>
<dbReference type="PANTHER" id="PTHR21043:SF0">
    <property type="entry name" value="MITOCHONDRIAL ASSEMBLY OF RIBOSOMAL LARGE SUBUNIT PROTEIN 1"/>
    <property type="match status" value="1"/>
</dbReference>
<dbReference type="GO" id="GO:0005737">
    <property type="term" value="C:cytoplasm"/>
    <property type="evidence" value="ECO:0007669"/>
    <property type="project" value="UniProtKB-SubCell"/>
</dbReference>
<dbReference type="Pfam" id="PF02410">
    <property type="entry name" value="RsfS"/>
    <property type="match status" value="1"/>
</dbReference>
<reference evidence="6" key="1">
    <citation type="submission" date="2016-10" db="EMBL/GenBank/DDBJ databases">
        <authorList>
            <person name="Varghese N."/>
            <person name="Submissions S."/>
        </authorList>
    </citation>
    <scope>NUCLEOTIDE SEQUENCE [LARGE SCALE GENOMIC DNA]</scope>
    <source>
        <strain evidence="6">DSM 23256</strain>
    </source>
</reference>
<dbReference type="STRING" id="1123285.SAMN05660235_00845"/>
<evidence type="ECO:0000313" key="6">
    <source>
        <dbReference type="Proteomes" id="UP000243333"/>
    </source>
</evidence>
<sequence length="116" mass="13179">MTDTPIHMPELVAAAASDKKARDIVILDVQGISPVTDYFVICSANTSTQVQAIADNIEEKLEEKGVKPLHKEGYREARWVLLDYGSCVAHIFVEEDRRFYNLERLWGDAKAKVYHE</sequence>
<gene>
    <name evidence="4" type="primary">rsfS</name>
    <name evidence="5" type="ORF">SAMN05660235_00845</name>
</gene>
<evidence type="ECO:0000256" key="1">
    <source>
        <dbReference type="ARBA" id="ARBA00010574"/>
    </source>
</evidence>
<dbReference type="SUPFAM" id="SSF81301">
    <property type="entry name" value="Nucleotidyltransferase"/>
    <property type="match status" value="1"/>
</dbReference>
<dbReference type="GO" id="GO:0043023">
    <property type="term" value="F:ribosomal large subunit binding"/>
    <property type="evidence" value="ECO:0007669"/>
    <property type="project" value="TreeGrafter"/>
</dbReference>
<dbReference type="PANTHER" id="PTHR21043">
    <property type="entry name" value="IOJAP SUPERFAMILY ORTHOLOG"/>
    <property type="match status" value="1"/>
</dbReference>
<comment type="function">
    <text evidence="4">Functions as a ribosomal silencing factor. Interacts with ribosomal protein uL14 (rplN), blocking formation of intersubunit bridge B8. Prevents association of the 30S and 50S ribosomal subunits and the formation of functional ribosomes, thus repressing translation.</text>
</comment>
<comment type="similarity">
    <text evidence="1 4">Belongs to the Iojap/RsfS family.</text>
</comment>
<evidence type="ECO:0000256" key="3">
    <source>
        <dbReference type="ARBA" id="ARBA00022491"/>
    </source>
</evidence>
<dbReference type="InterPro" id="IPR004394">
    <property type="entry name" value="Iojap/RsfS/C7orf30"/>
</dbReference>
<dbReference type="InterPro" id="IPR043519">
    <property type="entry name" value="NT_sf"/>
</dbReference>
<dbReference type="GO" id="GO:0042256">
    <property type="term" value="P:cytosolic ribosome assembly"/>
    <property type="evidence" value="ECO:0007669"/>
    <property type="project" value="UniProtKB-UniRule"/>
</dbReference>
<organism evidence="5 6">
    <name type="scientific">Sporolituus thermophilus DSM 23256</name>
    <dbReference type="NCBI Taxonomy" id="1123285"/>
    <lineage>
        <taxon>Bacteria</taxon>
        <taxon>Bacillati</taxon>
        <taxon>Bacillota</taxon>
        <taxon>Negativicutes</taxon>
        <taxon>Selenomonadales</taxon>
        <taxon>Sporomusaceae</taxon>
        <taxon>Sporolituus</taxon>
    </lineage>
</organism>
<dbReference type="GO" id="GO:0090071">
    <property type="term" value="P:negative regulation of ribosome biogenesis"/>
    <property type="evidence" value="ECO:0007669"/>
    <property type="project" value="UniProtKB-UniRule"/>
</dbReference>
<protein>
    <recommendedName>
        <fullName evidence="4">Ribosomal silencing factor RsfS</fullName>
    </recommendedName>
</protein>